<gene>
    <name evidence="2" type="ORF">IL334_005969</name>
</gene>
<keyword evidence="3" id="KW-1185">Reference proteome</keyword>
<accession>A0ABZ1D5W1</accession>
<dbReference type="InterPro" id="IPR038213">
    <property type="entry name" value="IFI6/IFI27-like_sf"/>
</dbReference>
<evidence type="ECO:0000313" key="2">
    <source>
        <dbReference type="EMBL" id="WRT68987.1"/>
    </source>
</evidence>
<evidence type="ECO:0000313" key="3">
    <source>
        <dbReference type="Proteomes" id="UP001329825"/>
    </source>
</evidence>
<proteinExistence type="predicted"/>
<name>A0ABZ1D5W1_9TREE</name>
<feature type="chain" id="PRO_5046527755" evidence="1">
    <location>
        <begin position="22"/>
        <end position="232"/>
    </location>
</feature>
<dbReference type="RefSeq" id="XP_062793726.1">
    <property type="nucleotide sequence ID" value="XM_062937675.1"/>
</dbReference>
<feature type="signal peptide" evidence="1">
    <location>
        <begin position="1"/>
        <end position="21"/>
    </location>
</feature>
<protein>
    <submittedName>
        <fullName evidence="2">Uncharacterized protein</fullName>
    </submittedName>
</protein>
<dbReference type="Proteomes" id="UP001329825">
    <property type="component" value="Chromosome 8"/>
</dbReference>
<keyword evidence="1" id="KW-0732">Signal</keyword>
<reference evidence="2 3" key="1">
    <citation type="submission" date="2024-01" db="EMBL/GenBank/DDBJ databases">
        <title>Comparative genomics of Cryptococcus and Kwoniella reveals pathogenesis evolution and contrasting modes of karyotype evolution via chromosome fusion or intercentromeric recombination.</title>
        <authorList>
            <person name="Coelho M.A."/>
            <person name="David-Palma M."/>
            <person name="Shea T."/>
            <person name="Bowers K."/>
            <person name="McGinley-Smith S."/>
            <person name="Mohammad A.W."/>
            <person name="Gnirke A."/>
            <person name="Yurkov A.M."/>
            <person name="Nowrousian M."/>
            <person name="Sun S."/>
            <person name="Cuomo C.A."/>
            <person name="Heitman J."/>
        </authorList>
    </citation>
    <scope>NUCLEOTIDE SEQUENCE [LARGE SCALE GENOMIC DNA]</scope>
    <source>
        <strain evidence="2">CBS 11374</strain>
    </source>
</reference>
<sequence>MIAFLLSFITLFTWIWPWSPSSDPCPHPLVNIDWSIVPESTTSLLEHLPDKWVGEVAALNYTYIPATVKDYFEGQITEIESTLIWIDWNDLPCHVVEWVKEHPGEAAFLVMDIGLFIAPWVLTEPLLLVLGFSRFGPVARSAAAVAQKAIGKVKARDFFAHLQSAAMKGYGQIVVEHIVRAGTALAGLFKWLWGRNEGGGHSCPAAMVAQAILEDPTKGGVHRELKRFVNNQ</sequence>
<dbReference type="EMBL" id="CP141888">
    <property type="protein sequence ID" value="WRT68987.1"/>
    <property type="molecule type" value="Genomic_DNA"/>
</dbReference>
<dbReference type="GeneID" id="87958099"/>
<dbReference type="Gene3D" id="6.10.110.10">
    <property type="match status" value="1"/>
</dbReference>
<evidence type="ECO:0000256" key="1">
    <source>
        <dbReference type="SAM" id="SignalP"/>
    </source>
</evidence>
<organism evidence="2 3">
    <name type="scientific">Kwoniella shivajii</name>
    <dbReference type="NCBI Taxonomy" id="564305"/>
    <lineage>
        <taxon>Eukaryota</taxon>
        <taxon>Fungi</taxon>
        <taxon>Dikarya</taxon>
        <taxon>Basidiomycota</taxon>
        <taxon>Agaricomycotina</taxon>
        <taxon>Tremellomycetes</taxon>
        <taxon>Tremellales</taxon>
        <taxon>Cryptococcaceae</taxon>
        <taxon>Kwoniella</taxon>
    </lineage>
</organism>